<dbReference type="InterPro" id="IPR050154">
    <property type="entry name" value="UbiB_kinase"/>
</dbReference>
<dbReference type="Pfam" id="PF03109">
    <property type="entry name" value="ABC1"/>
    <property type="match status" value="1"/>
</dbReference>
<reference evidence="4 5" key="1">
    <citation type="journal article" date="2013" name="BMC Genomics">
        <title>Reconstruction of the lipid metabolism for the microalga Monoraphidium neglectum from its genome sequence reveals characteristics suitable for biofuel production.</title>
        <authorList>
            <person name="Bogen C."/>
            <person name="Al-Dilaimi A."/>
            <person name="Albersmeier A."/>
            <person name="Wichmann J."/>
            <person name="Grundmann M."/>
            <person name="Rupp O."/>
            <person name="Lauersen K.J."/>
            <person name="Blifernez-Klassen O."/>
            <person name="Kalinowski J."/>
            <person name="Goesmann A."/>
            <person name="Mussgnug J.H."/>
            <person name="Kruse O."/>
        </authorList>
    </citation>
    <scope>NUCLEOTIDE SEQUENCE [LARGE SCALE GENOMIC DNA]</scope>
    <source>
        <strain evidence="4 5">SAG 48.87</strain>
    </source>
</reference>
<name>A0A0D2KMM1_9CHLO</name>
<evidence type="ECO:0000259" key="3">
    <source>
        <dbReference type="Pfam" id="PF03109"/>
    </source>
</evidence>
<gene>
    <name evidence="4" type="ORF">MNEG_11001</name>
</gene>
<proteinExistence type="inferred from homology"/>
<accession>A0A0D2KMM1</accession>
<sequence>MQHQLSSRAQQSRAGVRGGGQRQRAVRVHAAAASPALRSPLVQSLQNGLSLSPGRGALDELDEERGVCSIASPYSPQYVRSKVLANPLDAATLTLRALNIVARLGTYFGCLWWDRVTGHEDTPDRVRLRASQLRDMLTTLGPSFIKAGQVLANRPDIVREDYMNELCVLQDDVPPFPDEIAFSMLESELGRPLGEVFSSISERPVAAASLGQVYKAVLRETGEEVAIKVQRPGVEPIIFRDLVIFRALGALVNTIARQRLGCNAELIVDEFGEKLLEELDYMQEARNIEEFRRNFASDPTVKIPWARQDLCSSKVIVMEWIDGIRCTDVPGIMNSGVDVDNFIK</sequence>
<dbReference type="RefSeq" id="XP_013895983.1">
    <property type="nucleotide sequence ID" value="XM_014040529.1"/>
</dbReference>
<dbReference type="PANTHER" id="PTHR10566:SF53">
    <property type="entry name" value="PROTEIN ACTIVITY OF BC1 COMPLEX KINASE 1, CHLOROPLASTIC"/>
    <property type="match status" value="1"/>
</dbReference>
<dbReference type="EMBL" id="KK102770">
    <property type="protein sequence ID" value="KIY96963.1"/>
    <property type="molecule type" value="Genomic_DNA"/>
</dbReference>
<comment type="similarity">
    <text evidence="1">Belongs to the protein kinase superfamily. ADCK protein kinase family.</text>
</comment>
<dbReference type="GeneID" id="25728220"/>
<dbReference type="STRING" id="145388.A0A0D2KMM1"/>
<organism evidence="4 5">
    <name type="scientific">Monoraphidium neglectum</name>
    <dbReference type="NCBI Taxonomy" id="145388"/>
    <lineage>
        <taxon>Eukaryota</taxon>
        <taxon>Viridiplantae</taxon>
        <taxon>Chlorophyta</taxon>
        <taxon>core chlorophytes</taxon>
        <taxon>Chlorophyceae</taxon>
        <taxon>CS clade</taxon>
        <taxon>Sphaeropleales</taxon>
        <taxon>Selenastraceae</taxon>
        <taxon>Monoraphidium</taxon>
    </lineage>
</organism>
<dbReference type="KEGG" id="mng:MNEG_11001"/>
<evidence type="ECO:0000313" key="4">
    <source>
        <dbReference type="EMBL" id="KIY96963.1"/>
    </source>
</evidence>
<dbReference type="InterPro" id="IPR004147">
    <property type="entry name" value="ABC1_dom"/>
</dbReference>
<feature type="region of interest" description="Disordered" evidence="2">
    <location>
        <begin position="1"/>
        <end position="24"/>
    </location>
</feature>
<protein>
    <submittedName>
        <fullName evidence="4">Putative aarF domain-containing protein kinase</fullName>
        <ecNumber evidence="4">2.7.-.-</ecNumber>
    </submittedName>
</protein>
<keyword evidence="4" id="KW-0418">Kinase</keyword>
<dbReference type="InterPro" id="IPR011009">
    <property type="entry name" value="Kinase-like_dom_sf"/>
</dbReference>
<evidence type="ECO:0000256" key="1">
    <source>
        <dbReference type="ARBA" id="ARBA00009670"/>
    </source>
</evidence>
<keyword evidence="4" id="KW-0808">Transferase</keyword>
<dbReference type="EC" id="2.7.-.-" evidence="4"/>
<evidence type="ECO:0000313" key="5">
    <source>
        <dbReference type="Proteomes" id="UP000054498"/>
    </source>
</evidence>
<dbReference type="OrthoDB" id="427480at2759"/>
<dbReference type="CDD" id="cd05121">
    <property type="entry name" value="ABC1_ADCK3-like"/>
    <property type="match status" value="1"/>
</dbReference>
<feature type="domain" description="ABC1 atypical kinase-like" evidence="3">
    <location>
        <begin position="169"/>
        <end position="339"/>
    </location>
</feature>
<dbReference type="PANTHER" id="PTHR10566">
    <property type="entry name" value="CHAPERONE-ACTIVITY OF BC1 COMPLEX CABC1 -RELATED"/>
    <property type="match status" value="1"/>
</dbReference>
<dbReference type="Proteomes" id="UP000054498">
    <property type="component" value="Unassembled WGS sequence"/>
</dbReference>
<dbReference type="SUPFAM" id="SSF56112">
    <property type="entry name" value="Protein kinase-like (PK-like)"/>
    <property type="match status" value="1"/>
</dbReference>
<dbReference type="AlphaFoldDB" id="A0A0D2KMM1"/>
<dbReference type="GO" id="GO:0016301">
    <property type="term" value="F:kinase activity"/>
    <property type="evidence" value="ECO:0007669"/>
    <property type="project" value="UniProtKB-KW"/>
</dbReference>
<keyword evidence="5" id="KW-1185">Reference proteome</keyword>
<evidence type="ECO:0000256" key="2">
    <source>
        <dbReference type="SAM" id="MobiDB-lite"/>
    </source>
</evidence>